<evidence type="ECO:0000256" key="1">
    <source>
        <dbReference type="ARBA" id="ARBA00022679"/>
    </source>
</evidence>
<proteinExistence type="predicted"/>
<protein>
    <recommendedName>
        <fullName evidence="4">UDP-glycosyltransferase</fullName>
    </recommendedName>
</protein>
<comment type="caution">
    <text evidence="2">The sequence shown here is derived from an EMBL/GenBank/DDBJ whole genome shotgun (WGS) entry which is preliminary data.</text>
</comment>
<sequence>MVLINTEDLLWKCMGDAATQQSSFNLILKSNENVQLLDYFFCNSSYDLEQAAFELYPSILPIGPILASSSIGNFWPKDSTCLSWLDQQKDRSVIYVAFGSFTVFNKQHFEELAIGLELLGRPFLWVVRPDLMSGEAAEYPKGFIERVASRGQMVTWAPQKDVLAHSSIACFLSHCGWNSTLEGLSLGVSFLCWPYFADQFLNQSYICDVWKVGLKLKPNENGVVSRDELKTKVDMLLGNEEIKLNTKKLKELATRSVSHGGASLKNLDDFSQKIIKG</sequence>
<dbReference type="PANTHER" id="PTHR48045">
    <property type="entry name" value="UDP-GLYCOSYLTRANSFERASE 72B1"/>
    <property type="match status" value="1"/>
</dbReference>
<organism evidence="2 3">
    <name type="scientific">Stephania japonica</name>
    <dbReference type="NCBI Taxonomy" id="461633"/>
    <lineage>
        <taxon>Eukaryota</taxon>
        <taxon>Viridiplantae</taxon>
        <taxon>Streptophyta</taxon>
        <taxon>Embryophyta</taxon>
        <taxon>Tracheophyta</taxon>
        <taxon>Spermatophyta</taxon>
        <taxon>Magnoliopsida</taxon>
        <taxon>Ranunculales</taxon>
        <taxon>Menispermaceae</taxon>
        <taxon>Menispermoideae</taxon>
        <taxon>Cissampelideae</taxon>
        <taxon>Stephania</taxon>
    </lineage>
</organism>
<keyword evidence="3" id="KW-1185">Reference proteome</keyword>
<dbReference type="Gene3D" id="3.40.50.2000">
    <property type="entry name" value="Glycogen Phosphorylase B"/>
    <property type="match status" value="2"/>
</dbReference>
<dbReference type="Pfam" id="PF00201">
    <property type="entry name" value="UDPGT"/>
    <property type="match status" value="1"/>
</dbReference>
<dbReference type="EMBL" id="JBBNAE010000006">
    <property type="protein sequence ID" value="KAK9116498.1"/>
    <property type="molecule type" value="Genomic_DNA"/>
</dbReference>
<dbReference type="GO" id="GO:0008194">
    <property type="term" value="F:UDP-glycosyltransferase activity"/>
    <property type="evidence" value="ECO:0007669"/>
    <property type="project" value="InterPro"/>
</dbReference>
<dbReference type="AlphaFoldDB" id="A0AAP0NRD4"/>
<dbReference type="FunFam" id="3.40.50.2000:FF:000061">
    <property type="entry name" value="UDP-glycosyltransferase 83A1"/>
    <property type="match status" value="1"/>
</dbReference>
<dbReference type="CDD" id="cd03784">
    <property type="entry name" value="GT1_Gtf-like"/>
    <property type="match status" value="1"/>
</dbReference>
<reference evidence="2 3" key="1">
    <citation type="submission" date="2024-01" db="EMBL/GenBank/DDBJ databases">
        <title>Genome assemblies of Stephania.</title>
        <authorList>
            <person name="Yang L."/>
        </authorList>
    </citation>
    <scope>NUCLEOTIDE SEQUENCE [LARGE SCALE GENOMIC DNA]</scope>
    <source>
        <strain evidence="2">QJT</strain>
        <tissue evidence="2">Leaf</tissue>
    </source>
</reference>
<accession>A0AAP0NRD4</accession>
<gene>
    <name evidence="2" type="ORF">Sjap_015445</name>
</gene>
<keyword evidence="1" id="KW-0808">Transferase</keyword>
<dbReference type="PANTHER" id="PTHR48045:SF21">
    <property type="entry name" value="UDP-GLYCOSYLTRANSFERASE 83A1"/>
    <property type="match status" value="1"/>
</dbReference>
<dbReference type="SUPFAM" id="SSF53756">
    <property type="entry name" value="UDP-Glycosyltransferase/glycogen phosphorylase"/>
    <property type="match status" value="1"/>
</dbReference>
<evidence type="ECO:0000313" key="2">
    <source>
        <dbReference type="EMBL" id="KAK9116498.1"/>
    </source>
</evidence>
<name>A0AAP0NRD4_9MAGN</name>
<dbReference type="Proteomes" id="UP001417504">
    <property type="component" value="Unassembled WGS sequence"/>
</dbReference>
<dbReference type="InterPro" id="IPR002213">
    <property type="entry name" value="UDP_glucos_trans"/>
</dbReference>
<evidence type="ECO:0008006" key="4">
    <source>
        <dbReference type="Google" id="ProtNLM"/>
    </source>
</evidence>
<evidence type="ECO:0000313" key="3">
    <source>
        <dbReference type="Proteomes" id="UP001417504"/>
    </source>
</evidence>